<feature type="transmembrane region" description="Helical" evidence="1">
    <location>
        <begin position="112"/>
        <end position="130"/>
    </location>
</feature>
<feature type="transmembrane region" description="Helical" evidence="1">
    <location>
        <begin position="261"/>
        <end position="280"/>
    </location>
</feature>
<keyword evidence="3" id="KW-1185">Reference proteome</keyword>
<protein>
    <submittedName>
        <fullName evidence="2">Uncharacterized protein</fullName>
    </submittedName>
</protein>
<sequence>MNSESRPLINRTTRQSCFICKRSLDSKPYANMILYVLLGILILCHIWGSLILLYLKVANDIGEYFTLFLPVVLLCVEICIICITVFIIILSDFITRKVRGITLWQRQAIGRLIRDFVIFLQLGLTAWFFYAGFDDNSLKSPLWHLLMPGIVLSVLASLRFVLIQSEDSLFWICFSFLTIAQQILCIWKIDYKAELSWIYCLIPTYLMCADFAWLSASYFLRFAKELDYSKMIIFLLGIIGSIFSGIGMFFISFYLEDMIEFNSAIIWIGIGLGISSIPLIRPFGLFIIDIAVGHIEIEILQLKYPVRSIRNLPHSV</sequence>
<keyword evidence="1" id="KW-0472">Membrane</keyword>
<feature type="transmembrane region" description="Helical" evidence="1">
    <location>
        <begin position="67"/>
        <end position="91"/>
    </location>
</feature>
<dbReference type="EMBL" id="CAJZBQ010000062">
    <property type="protein sequence ID" value="CAG9335387.1"/>
    <property type="molecule type" value="Genomic_DNA"/>
</dbReference>
<reference evidence="2" key="1">
    <citation type="submission" date="2021-09" db="EMBL/GenBank/DDBJ databases">
        <authorList>
            <consortium name="AG Swart"/>
            <person name="Singh M."/>
            <person name="Singh A."/>
            <person name="Seah K."/>
            <person name="Emmerich C."/>
        </authorList>
    </citation>
    <scope>NUCLEOTIDE SEQUENCE</scope>
    <source>
        <strain evidence="2">ATCC30299</strain>
    </source>
</reference>
<organism evidence="2 3">
    <name type="scientific">Blepharisma stoltei</name>
    <dbReference type="NCBI Taxonomy" id="1481888"/>
    <lineage>
        <taxon>Eukaryota</taxon>
        <taxon>Sar</taxon>
        <taxon>Alveolata</taxon>
        <taxon>Ciliophora</taxon>
        <taxon>Postciliodesmatophora</taxon>
        <taxon>Heterotrichea</taxon>
        <taxon>Heterotrichida</taxon>
        <taxon>Blepharismidae</taxon>
        <taxon>Blepharisma</taxon>
    </lineage>
</organism>
<comment type="caution">
    <text evidence="2">The sequence shown here is derived from an EMBL/GenBank/DDBJ whole genome shotgun (WGS) entry which is preliminary data.</text>
</comment>
<feature type="transmembrane region" description="Helical" evidence="1">
    <location>
        <begin position="169"/>
        <end position="189"/>
    </location>
</feature>
<feature type="transmembrane region" description="Helical" evidence="1">
    <location>
        <begin position="195"/>
        <end position="220"/>
    </location>
</feature>
<feature type="transmembrane region" description="Helical" evidence="1">
    <location>
        <begin position="32"/>
        <end position="55"/>
    </location>
</feature>
<dbReference type="AlphaFoldDB" id="A0AAU9KD51"/>
<evidence type="ECO:0000313" key="3">
    <source>
        <dbReference type="Proteomes" id="UP001162131"/>
    </source>
</evidence>
<keyword evidence="1" id="KW-0812">Transmembrane</keyword>
<evidence type="ECO:0000313" key="2">
    <source>
        <dbReference type="EMBL" id="CAG9335387.1"/>
    </source>
</evidence>
<name>A0AAU9KD51_9CILI</name>
<evidence type="ECO:0000256" key="1">
    <source>
        <dbReference type="SAM" id="Phobius"/>
    </source>
</evidence>
<proteinExistence type="predicted"/>
<gene>
    <name evidence="2" type="ORF">BSTOLATCC_MIC63860</name>
</gene>
<keyword evidence="1" id="KW-1133">Transmembrane helix</keyword>
<feature type="transmembrane region" description="Helical" evidence="1">
    <location>
        <begin position="232"/>
        <end position="255"/>
    </location>
</feature>
<dbReference type="Proteomes" id="UP001162131">
    <property type="component" value="Unassembled WGS sequence"/>
</dbReference>
<accession>A0AAU9KD51</accession>
<feature type="transmembrane region" description="Helical" evidence="1">
    <location>
        <begin position="142"/>
        <end position="162"/>
    </location>
</feature>